<evidence type="ECO:0000256" key="4">
    <source>
        <dbReference type="ARBA" id="ARBA00022692"/>
    </source>
</evidence>
<evidence type="ECO:0000256" key="6">
    <source>
        <dbReference type="ARBA" id="ARBA00023136"/>
    </source>
</evidence>
<evidence type="ECO:0000256" key="3">
    <source>
        <dbReference type="ARBA" id="ARBA00022475"/>
    </source>
</evidence>
<dbReference type="HOGENOM" id="CLU_058421_3_2_11"/>
<dbReference type="InterPro" id="IPR051907">
    <property type="entry name" value="DoxX-like_oxidoreductase"/>
</dbReference>
<evidence type="ECO:0000256" key="5">
    <source>
        <dbReference type="ARBA" id="ARBA00022989"/>
    </source>
</evidence>
<dbReference type="PANTHER" id="PTHR33452:SF1">
    <property type="entry name" value="INNER MEMBRANE PROTEIN YPHA-RELATED"/>
    <property type="match status" value="1"/>
</dbReference>
<organism evidence="7 8">
    <name type="scientific">Corynebacterium camporealensis</name>
    <dbReference type="NCBI Taxonomy" id="161896"/>
    <lineage>
        <taxon>Bacteria</taxon>
        <taxon>Bacillati</taxon>
        <taxon>Actinomycetota</taxon>
        <taxon>Actinomycetes</taxon>
        <taxon>Mycobacteriales</taxon>
        <taxon>Corynebacteriaceae</taxon>
        <taxon>Corynebacterium</taxon>
    </lineage>
</organism>
<dbReference type="Pfam" id="PF07681">
    <property type="entry name" value="DoxX"/>
    <property type="match status" value="1"/>
</dbReference>
<dbReference type="InterPro" id="IPR032808">
    <property type="entry name" value="DoxX"/>
</dbReference>
<keyword evidence="6" id="KW-0472">Membrane</keyword>
<dbReference type="PANTHER" id="PTHR33452">
    <property type="entry name" value="OXIDOREDUCTASE CATD-RELATED"/>
    <property type="match status" value="1"/>
</dbReference>
<dbReference type="KEGG" id="ccj:UL81_01465"/>
<dbReference type="PATRIC" id="fig|161896.4.peg.290"/>
<comment type="subcellular location">
    <subcellularLocation>
        <location evidence="1">Cell membrane</location>
        <topology evidence="1">Multi-pass membrane protein</topology>
    </subcellularLocation>
</comment>
<sequence>MLIARLIVGVVLIAHGWQKFNEWTISGTAENFAGMGVPLPEVSAVIAASVELGGGILLIIGLLTRIVGVLVALVMLGAGIFAEHFSAGVFASDGGWELVGVIAAAGLAFAAAGAGTISVDKVLLGRK</sequence>
<evidence type="ECO:0000313" key="8">
    <source>
        <dbReference type="Proteomes" id="UP000033566"/>
    </source>
</evidence>
<dbReference type="AlphaFoldDB" id="A0A0F6QWT8"/>
<protein>
    <submittedName>
        <fullName evidence="7">Putative membrane protein</fullName>
    </submittedName>
</protein>
<dbReference type="EMBL" id="CP011311">
    <property type="protein sequence ID" value="AKE38278.1"/>
    <property type="molecule type" value="Genomic_DNA"/>
</dbReference>
<comment type="similarity">
    <text evidence="2">Belongs to the DoxX family.</text>
</comment>
<dbReference type="GO" id="GO:0005886">
    <property type="term" value="C:plasma membrane"/>
    <property type="evidence" value="ECO:0007669"/>
    <property type="project" value="UniProtKB-SubCell"/>
</dbReference>
<reference evidence="7 8" key="1">
    <citation type="journal article" date="2015" name="Genome Announc.">
        <title>Complete Genome Sequence of Corynebacterium camporealensis DSM 44610, Isolated from the Milk of a Manchega Sheep with Subclinical Mastitis.</title>
        <authorList>
            <person name="Ruckert C."/>
            <person name="Albersmeier A."/>
            <person name="Winkler A."/>
            <person name="Tauch A."/>
        </authorList>
    </citation>
    <scope>NUCLEOTIDE SEQUENCE [LARGE SCALE GENOMIC DNA]</scope>
    <source>
        <strain evidence="7 8">DSM 44610</strain>
    </source>
</reference>
<keyword evidence="5" id="KW-1133">Transmembrane helix</keyword>
<keyword evidence="3" id="KW-1003">Cell membrane</keyword>
<evidence type="ECO:0000256" key="1">
    <source>
        <dbReference type="ARBA" id="ARBA00004651"/>
    </source>
</evidence>
<dbReference type="Proteomes" id="UP000033566">
    <property type="component" value="Chromosome"/>
</dbReference>
<evidence type="ECO:0000313" key="7">
    <source>
        <dbReference type="EMBL" id="AKE38278.1"/>
    </source>
</evidence>
<proteinExistence type="inferred from homology"/>
<accession>A0A0F6QWT8</accession>
<keyword evidence="8" id="KW-1185">Reference proteome</keyword>
<evidence type="ECO:0000256" key="2">
    <source>
        <dbReference type="ARBA" id="ARBA00006679"/>
    </source>
</evidence>
<keyword evidence="4" id="KW-0812">Transmembrane</keyword>
<name>A0A0F6QWT8_9CORY</name>
<gene>
    <name evidence="7" type="ORF">UL81_01465</name>
</gene>